<dbReference type="STRING" id="1328314.Achr_24430"/>
<dbReference type="RefSeq" id="WP_039804733.1">
    <property type="nucleotide sequence ID" value="NZ_CP010415.1"/>
</dbReference>
<organism evidence="1 2">
    <name type="scientific">Azotobacter chroococcum NCIMB 8003</name>
    <dbReference type="NCBI Taxonomy" id="1328314"/>
    <lineage>
        <taxon>Bacteria</taxon>
        <taxon>Pseudomonadati</taxon>
        <taxon>Pseudomonadota</taxon>
        <taxon>Gammaproteobacteria</taxon>
        <taxon>Pseudomonadales</taxon>
        <taxon>Pseudomonadaceae</taxon>
        <taxon>Azotobacter</taxon>
    </lineage>
</organism>
<evidence type="ECO:0000313" key="2">
    <source>
        <dbReference type="Proteomes" id="UP000068210"/>
    </source>
</evidence>
<keyword evidence="2" id="KW-1185">Reference proteome</keyword>
<dbReference type="HOGENOM" id="CLU_1641736_0_0_6"/>
<evidence type="ECO:0000313" key="1">
    <source>
        <dbReference type="EMBL" id="AJE21879.1"/>
    </source>
</evidence>
<dbReference type="AlphaFoldDB" id="A0A0C4WN02"/>
<dbReference type="InterPro" id="IPR016750">
    <property type="entry name" value="Aceto_COase_bsu/gsu"/>
</dbReference>
<accession>A0A0C4WN02</accession>
<gene>
    <name evidence="1" type="primary">acxC</name>
    <name evidence="1" type="ORF">Achr_24430</name>
</gene>
<sequence length="168" mass="20091">MSTYTKEQVKNLVDGRLDWDTTTRMLTMPKDRERFELYLGVLQERVAWPDRIVLPLGPALYIVQSATSKRWVTKCRCGHEFCDYRENWKLFANIHVRDTPESMQEVYPALLAPDTQWQVYREYYCPHCATQLDVEAPTPWYPVIHDFEPDIDTFYRDWLELPLPERVD</sequence>
<dbReference type="Proteomes" id="UP000068210">
    <property type="component" value="Chromosome"/>
</dbReference>
<name>A0A0C4WN02_9GAMM</name>
<dbReference type="EMBL" id="CP010415">
    <property type="protein sequence ID" value="AJE21879.1"/>
    <property type="molecule type" value="Genomic_DNA"/>
</dbReference>
<dbReference type="Pfam" id="PF08882">
    <property type="entry name" value="Acetone_carb_G"/>
    <property type="match status" value="1"/>
</dbReference>
<dbReference type="KEGG" id="acx:Achr_24430"/>
<proteinExistence type="predicted"/>
<protein>
    <submittedName>
        <fullName evidence="1">Acetone carboxylase gamma subunit</fullName>
    </submittedName>
</protein>
<dbReference type="PIRSF" id="PIRSF019217">
    <property type="entry name" value="Acetone_carboxlyase_gsu"/>
    <property type="match status" value="1"/>
</dbReference>
<reference evidence="1 2" key="1">
    <citation type="journal article" date="2015" name="PLoS ONE">
        <title>Azotobacter Genomes: The Genome of Azotobacter chroococcum NCIMB 8003 (ATCC 4412).</title>
        <authorList>
            <person name="Robson R.L."/>
            <person name="Jones R."/>
            <person name="Robson R.M."/>
            <person name="Schwartz A."/>
            <person name="Richardson T.H."/>
        </authorList>
    </citation>
    <scope>NUCLEOTIDE SEQUENCE [LARGE SCALE GENOMIC DNA]</scope>
    <source>
        <strain evidence="1 2">NCIMB 8003</strain>
    </source>
</reference>